<evidence type="ECO:0000259" key="4">
    <source>
        <dbReference type="SMART" id="SM00560"/>
    </source>
</evidence>
<feature type="chain" id="PRO_5042291534" evidence="3">
    <location>
        <begin position="21"/>
        <end position="391"/>
    </location>
</feature>
<dbReference type="Gene3D" id="2.60.40.1740">
    <property type="entry name" value="hypothetical protein (bacova_03559)"/>
    <property type="match status" value="1"/>
</dbReference>
<keyword evidence="6" id="KW-1185">Reference proteome</keyword>
<dbReference type="PROSITE" id="PS51257">
    <property type="entry name" value="PROKAR_LIPOPROTEIN"/>
    <property type="match status" value="1"/>
</dbReference>
<evidence type="ECO:0000256" key="3">
    <source>
        <dbReference type="SAM" id="SignalP"/>
    </source>
</evidence>
<dbReference type="RefSeq" id="WP_263036539.1">
    <property type="nucleotide sequence ID" value="NZ_JAOTPL010000001.1"/>
</dbReference>
<gene>
    <name evidence="5" type="ORF">OD355_00820</name>
</gene>
<reference evidence="5" key="1">
    <citation type="submission" date="2022-10" db="EMBL/GenBank/DDBJ databases">
        <authorList>
            <person name="Kim H.S."/>
            <person name="Kim J.-S."/>
            <person name="Suh M.K."/>
            <person name="Eom M.K."/>
            <person name="Lee J.-S."/>
        </authorList>
    </citation>
    <scope>NUCLEOTIDE SEQUENCE</scope>
    <source>
        <strain evidence="5">LIP-5</strain>
    </source>
</reference>
<dbReference type="Pfam" id="PF08522">
    <property type="entry name" value="BT_3987-like_N"/>
    <property type="match status" value="1"/>
</dbReference>
<dbReference type="InterPro" id="IPR013320">
    <property type="entry name" value="ConA-like_dom_sf"/>
</dbReference>
<dbReference type="AlphaFoldDB" id="A0AAE3ILB9"/>
<protein>
    <submittedName>
        <fullName evidence="5">DUF1735 and LamG domain-containing protein</fullName>
    </submittedName>
</protein>
<evidence type="ECO:0000313" key="6">
    <source>
        <dbReference type="Proteomes" id="UP001209317"/>
    </source>
</evidence>
<dbReference type="GO" id="GO:0005975">
    <property type="term" value="P:carbohydrate metabolic process"/>
    <property type="evidence" value="ECO:0007669"/>
    <property type="project" value="UniProtKB-ARBA"/>
</dbReference>
<proteinExistence type="predicted"/>
<dbReference type="Pfam" id="PF13385">
    <property type="entry name" value="Laminin_G_3"/>
    <property type="match status" value="1"/>
</dbReference>
<dbReference type="SMART" id="SM00560">
    <property type="entry name" value="LamGL"/>
    <property type="match status" value="1"/>
</dbReference>
<organism evidence="5 6">
    <name type="scientific">Haoranjiania flava</name>
    <dbReference type="NCBI Taxonomy" id="1856322"/>
    <lineage>
        <taxon>Bacteria</taxon>
        <taxon>Pseudomonadati</taxon>
        <taxon>Bacteroidota</taxon>
        <taxon>Chitinophagia</taxon>
        <taxon>Chitinophagales</taxon>
        <taxon>Chitinophagaceae</taxon>
        <taxon>Haoranjiania</taxon>
    </lineage>
</organism>
<evidence type="ECO:0000256" key="2">
    <source>
        <dbReference type="ARBA" id="ARBA00023157"/>
    </source>
</evidence>
<dbReference type="Proteomes" id="UP001209317">
    <property type="component" value="Unassembled WGS sequence"/>
</dbReference>
<dbReference type="SUPFAM" id="SSF49899">
    <property type="entry name" value="Concanavalin A-like lectins/glucanases"/>
    <property type="match status" value="1"/>
</dbReference>
<keyword evidence="2" id="KW-1015">Disulfide bond</keyword>
<evidence type="ECO:0000313" key="5">
    <source>
        <dbReference type="EMBL" id="MCU7693051.1"/>
    </source>
</evidence>
<keyword evidence="1 3" id="KW-0732">Signal</keyword>
<feature type="signal peptide" evidence="3">
    <location>
        <begin position="1"/>
        <end position="20"/>
    </location>
</feature>
<dbReference type="InterPro" id="IPR006558">
    <property type="entry name" value="LamG-like"/>
</dbReference>
<dbReference type="GO" id="GO:0004553">
    <property type="term" value="F:hydrolase activity, hydrolyzing O-glycosyl compounds"/>
    <property type="evidence" value="ECO:0007669"/>
    <property type="project" value="UniProtKB-ARBA"/>
</dbReference>
<dbReference type="Gene3D" id="2.60.120.200">
    <property type="match status" value="1"/>
</dbReference>
<accession>A0AAE3ILB9</accession>
<evidence type="ECO:0000256" key="1">
    <source>
        <dbReference type="ARBA" id="ARBA00022729"/>
    </source>
</evidence>
<dbReference type="EMBL" id="JAOTPL010000001">
    <property type="protein sequence ID" value="MCU7693051.1"/>
    <property type="molecule type" value="Genomic_DNA"/>
</dbReference>
<name>A0AAE3ILB9_9BACT</name>
<sequence length="391" mass="43344">MKKNIIIMLAMILSALSACKKKDVLDIHPDNAVYMGNTSSSGVVSITVTDVGGSAVVTPRLANLADKPVTITVGIGEKTLSNYNQKNNLELQPMAAEDFKFITGNGDTTHGEATVTIPPGSFESSVQIKIDSINTTKYPYSKRLAIPVIIKKVNGYRLLSSPQWTIVQLNRQLRTSIALINNLTGSIELKPKTPYSEPMSEWTFQMSMIYSNLSRSNLTTAFMSSGGGGEFYTRISASNGIQIKNGRDGDDTWTQKALSPNVWLHISYVYKDSKVSVYVNGELQKTFETTPLYLGNTEQSGWSIGNSNYKNNDYIREVRFWNRALTQAEIMDKLYLPQDPATPGLLMYMPFTKEAGLTELTNKWNVTIPSASRISFVDNVIFPASKLEIKQ</sequence>
<feature type="domain" description="LamG-like jellyroll fold" evidence="4">
    <location>
        <begin position="200"/>
        <end position="328"/>
    </location>
</feature>
<dbReference type="InterPro" id="IPR013728">
    <property type="entry name" value="BT_3987-like_N"/>
</dbReference>
<comment type="caution">
    <text evidence="5">The sequence shown here is derived from an EMBL/GenBank/DDBJ whole genome shotgun (WGS) entry which is preliminary data.</text>
</comment>